<reference evidence="1 2" key="1">
    <citation type="submission" date="2015-07" db="EMBL/GenBank/DDBJ databases">
        <title>The genome of Melipona quadrifasciata.</title>
        <authorList>
            <person name="Pan H."/>
            <person name="Kapheim K."/>
        </authorList>
    </citation>
    <scope>NUCLEOTIDE SEQUENCE [LARGE SCALE GENOMIC DNA]</scope>
    <source>
        <strain evidence="1">0111107301</strain>
        <tissue evidence="1">Whole body</tissue>
    </source>
</reference>
<organism evidence="1 2">
    <name type="scientific">Melipona quadrifasciata</name>
    <dbReference type="NCBI Taxonomy" id="166423"/>
    <lineage>
        <taxon>Eukaryota</taxon>
        <taxon>Metazoa</taxon>
        <taxon>Ecdysozoa</taxon>
        <taxon>Arthropoda</taxon>
        <taxon>Hexapoda</taxon>
        <taxon>Insecta</taxon>
        <taxon>Pterygota</taxon>
        <taxon>Neoptera</taxon>
        <taxon>Endopterygota</taxon>
        <taxon>Hymenoptera</taxon>
        <taxon>Apocrita</taxon>
        <taxon>Aculeata</taxon>
        <taxon>Apoidea</taxon>
        <taxon>Anthophila</taxon>
        <taxon>Apidae</taxon>
        <taxon>Melipona</taxon>
    </lineage>
</organism>
<gene>
    <name evidence="1" type="ORF">WN51_05487</name>
</gene>
<evidence type="ECO:0000313" key="1">
    <source>
        <dbReference type="EMBL" id="KOX80632.1"/>
    </source>
</evidence>
<sequence length="101" mass="11990">MGQCQSEWSLIITEENVVTGKRLESAVSNRLGDRESSTEIEYRKENRRWGRDLDRGADLQFLLVFEKMHVLIIDALVPKWHGIRMTHEPLEAPLQPRWRRY</sequence>
<keyword evidence="2" id="KW-1185">Reference proteome</keyword>
<name>A0A0N0U7U6_9HYME</name>
<accession>A0A0N0U7U6</accession>
<protein>
    <submittedName>
        <fullName evidence="1">Uncharacterized protein</fullName>
    </submittedName>
</protein>
<proteinExistence type="predicted"/>
<dbReference type="AlphaFoldDB" id="A0A0N0U7U6"/>
<dbReference type="EMBL" id="KQ435699">
    <property type="protein sequence ID" value="KOX80632.1"/>
    <property type="molecule type" value="Genomic_DNA"/>
</dbReference>
<dbReference type="OrthoDB" id="10556169at2759"/>
<evidence type="ECO:0000313" key="2">
    <source>
        <dbReference type="Proteomes" id="UP000053105"/>
    </source>
</evidence>
<dbReference type="Proteomes" id="UP000053105">
    <property type="component" value="Unassembled WGS sequence"/>
</dbReference>